<dbReference type="CDD" id="cd03257">
    <property type="entry name" value="ABC_NikE_OppD_transporters"/>
    <property type="match status" value="1"/>
</dbReference>
<comment type="subcellular location">
    <subcellularLocation>
        <location evidence="11">Cell membrane</location>
        <topology evidence="11">Multi-pass membrane protein</topology>
    </subcellularLocation>
    <subcellularLocation>
        <location evidence="2">Cell membrane</location>
        <topology evidence="2">Peripheral membrane protein</topology>
    </subcellularLocation>
    <subcellularLocation>
        <location evidence="1">Membrane</location>
        <topology evidence="1">Multi-pass membrane protein</topology>
    </subcellularLocation>
</comment>
<dbReference type="GO" id="GO:0005524">
    <property type="term" value="F:ATP binding"/>
    <property type="evidence" value="ECO:0007669"/>
    <property type="project" value="UniProtKB-KW"/>
</dbReference>
<evidence type="ECO:0000256" key="5">
    <source>
        <dbReference type="ARBA" id="ARBA00022475"/>
    </source>
</evidence>
<dbReference type="GO" id="GO:0016887">
    <property type="term" value="F:ATP hydrolysis activity"/>
    <property type="evidence" value="ECO:0007669"/>
    <property type="project" value="InterPro"/>
</dbReference>
<dbReference type="PANTHER" id="PTHR43297">
    <property type="entry name" value="OLIGOPEPTIDE TRANSPORT ATP-BINDING PROTEIN APPD"/>
    <property type="match status" value="1"/>
</dbReference>
<evidence type="ECO:0000313" key="14">
    <source>
        <dbReference type="EMBL" id="TDS74467.1"/>
    </source>
</evidence>
<dbReference type="OrthoDB" id="3677453at2"/>
<dbReference type="Proteomes" id="UP000295344">
    <property type="component" value="Unassembled WGS sequence"/>
</dbReference>
<dbReference type="PROSITE" id="PS50893">
    <property type="entry name" value="ABC_TRANSPORTER_2"/>
    <property type="match status" value="1"/>
</dbReference>
<feature type="domain" description="ABC transmembrane type-1" evidence="13">
    <location>
        <begin position="88"/>
        <end position="273"/>
    </location>
</feature>
<keyword evidence="5" id="KW-1003">Cell membrane</keyword>
<feature type="transmembrane region" description="Helical" evidence="11">
    <location>
        <begin position="23"/>
        <end position="45"/>
    </location>
</feature>
<dbReference type="InterPro" id="IPR013563">
    <property type="entry name" value="Oligopep_ABC_C"/>
</dbReference>
<dbReference type="InterPro" id="IPR000515">
    <property type="entry name" value="MetI-like"/>
</dbReference>
<dbReference type="Gene3D" id="3.40.50.300">
    <property type="entry name" value="P-loop containing nucleotide triphosphate hydrolases"/>
    <property type="match status" value="1"/>
</dbReference>
<protein>
    <submittedName>
        <fullName evidence="14">Peptide/nickel transport system permease protein</fullName>
    </submittedName>
</protein>
<comment type="similarity">
    <text evidence="11">Belongs to the binding-protein-dependent transport system permease family.</text>
</comment>
<dbReference type="CDD" id="cd06261">
    <property type="entry name" value="TM_PBP2"/>
    <property type="match status" value="1"/>
</dbReference>
<sequence>MTAIGRSRALSTGILPRVLRKPLGVVSGVVLLVIVLAVIAAPLIAPADPLAQSLRDVRQGPSAAHLLGTDSLGRDVLSRLLYGGQESLAGVVEAVLAMLVIAVPLGVVAGYLGGIVDRIVLRVVDVLLSIPGTIITLAVLAIFNNSMLVAMISVGVLASGAFIRVFRSVVLGVRQELYIGAARVSGVDEPRIVLRHVLPQLRGVLLVQITLFAAATLGIQTGLAFLAFGPPPPAPTWGGMVAEAASLIQIDPWLLVPTGGIIAVTTLALCLLGDAVRDANQERFTFAGSAARRSPAAARAVERPAAPEPSGRSAAGALLAVRGLRVGFGERGAETVVVDGVDLEVEPGEVVGLVGESGSGKTVTALSLLGLLGANGRIVDGSIRFDGQELVGLSNAKLREVRGAGIAMISQEPMVSLDPSFRVGSQIAEAASAHRRLGRRSARERVDELLRAVRLDPSVARKYPHEISGGMAQRVAIAIALAGEPRLLIADEPTTALDVTVQAEILDLLRGIQQRTGMAIVLVSHDWGVIADLCSRAVVMYAGQVVESAPVRATFAEPRHPYTLALLRSNPHDAVPGEPLPTIGGVVPSPAQWPVGCRFAARCAFATDACRQAPIPMVDVGDGRMSRCIRVDALREAVA</sequence>
<dbReference type="Pfam" id="PF08352">
    <property type="entry name" value="oligo_HPY"/>
    <property type="match status" value="1"/>
</dbReference>
<evidence type="ECO:0000256" key="11">
    <source>
        <dbReference type="RuleBase" id="RU363032"/>
    </source>
</evidence>
<keyword evidence="9 11" id="KW-1133">Transmembrane helix</keyword>
<accession>A0A4R7FCI7</accession>
<evidence type="ECO:0000256" key="2">
    <source>
        <dbReference type="ARBA" id="ARBA00004202"/>
    </source>
</evidence>
<dbReference type="GO" id="GO:0015833">
    <property type="term" value="P:peptide transport"/>
    <property type="evidence" value="ECO:0007669"/>
    <property type="project" value="InterPro"/>
</dbReference>
<name>A0A4R7FCI7_9MICO</name>
<keyword evidence="15" id="KW-1185">Reference proteome</keyword>
<feature type="domain" description="ABC transporter" evidence="12">
    <location>
        <begin position="321"/>
        <end position="567"/>
    </location>
</feature>
<comment type="similarity">
    <text evidence="3">Belongs to the ABC transporter superfamily.</text>
</comment>
<dbReference type="SUPFAM" id="SSF52540">
    <property type="entry name" value="P-loop containing nucleoside triphosphate hydrolases"/>
    <property type="match status" value="1"/>
</dbReference>
<dbReference type="GO" id="GO:0005886">
    <property type="term" value="C:plasma membrane"/>
    <property type="evidence" value="ECO:0007669"/>
    <property type="project" value="UniProtKB-SubCell"/>
</dbReference>
<dbReference type="InterPro" id="IPR027417">
    <property type="entry name" value="P-loop_NTPase"/>
</dbReference>
<evidence type="ECO:0000313" key="15">
    <source>
        <dbReference type="Proteomes" id="UP000295344"/>
    </source>
</evidence>
<dbReference type="InterPro" id="IPR025966">
    <property type="entry name" value="OppC_N"/>
</dbReference>
<evidence type="ECO:0000256" key="3">
    <source>
        <dbReference type="ARBA" id="ARBA00005417"/>
    </source>
</evidence>
<evidence type="ECO:0000256" key="10">
    <source>
        <dbReference type="ARBA" id="ARBA00023136"/>
    </source>
</evidence>
<evidence type="ECO:0000256" key="8">
    <source>
        <dbReference type="ARBA" id="ARBA00022840"/>
    </source>
</evidence>
<feature type="transmembrane region" description="Helical" evidence="11">
    <location>
        <begin position="119"/>
        <end position="142"/>
    </location>
</feature>
<dbReference type="RefSeq" id="WP_133767783.1">
    <property type="nucleotide sequence ID" value="NZ_BAAARP010000001.1"/>
</dbReference>
<evidence type="ECO:0000256" key="6">
    <source>
        <dbReference type="ARBA" id="ARBA00022692"/>
    </source>
</evidence>
<comment type="caution">
    <text evidence="14">The sequence shown here is derived from an EMBL/GenBank/DDBJ whole genome shotgun (WGS) entry which is preliminary data.</text>
</comment>
<keyword evidence="10 11" id="KW-0472">Membrane</keyword>
<dbReference type="Pfam" id="PF00005">
    <property type="entry name" value="ABC_tran"/>
    <property type="match status" value="1"/>
</dbReference>
<gene>
    <name evidence="14" type="ORF">CLV52_3649</name>
</gene>
<dbReference type="PROSITE" id="PS00211">
    <property type="entry name" value="ABC_TRANSPORTER_1"/>
    <property type="match status" value="1"/>
</dbReference>
<keyword evidence="8" id="KW-0067">ATP-binding</keyword>
<dbReference type="FunFam" id="3.40.50.300:FF:000016">
    <property type="entry name" value="Oligopeptide ABC transporter ATP-binding component"/>
    <property type="match status" value="1"/>
</dbReference>
<dbReference type="NCBIfam" id="TIGR01727">
    <property type="entry name" value="oligo_HPY"/>
    <property type="match status" value="1"/>
</dbReference>
<dbReference type="Pfam" id="PF12911">
    <property type="entry name" value="OppC_N"/>
    <property type="match status" value="1"/>
</dbReference>
<evidence type="ECO:0000256" key="4">
    <source>
        <dbReference type="ARBA" id="ARBA00022448"/>
    </source>
</evidence>
<evidence type="ECO:0000256" key="1">
    <source>
        <dbReference type="ARBA" id="ARBA00004141"/>
    </source>
</evidence>
<dbReference type="PROSITE" id="PS50928">
    <property type="entry name" value="ABC_TM1"/>
    <property type="match status" value="1"/>
</dbReference>
<evidence type="ECO:0000259" key="13">
    <source>
        <dbReference type="PROSITE" id="PS50928"/>
    </source>
</evidence>
<feature type="transmembrane region" description="Helical" evidence="11">
    <location>
        <begin position="88"/>
        <end position="112"/>
    </location>
</feature>
<dbReference type="InterPro" id="IPR017871">
    <property type="entry name" value="ABC_transporter-like_CS"/>
</dbReference>
<evidence type="ECO:0000256" key="7">
    <source>
        <dbReference type="ARBA" id="ARBA00022741"/>
    </source>
</evidence>
<dbReference type="GO" id="GO:0055085">
    <property type="term" value="P:transmembrane transport"/>
    <property type="evidence" value="ECO:0007669"/>
    <property type="project" value="InterPro"/>
</dbReference>
<dbReference type="EMBL" id="SOAM01000005">
    <property type="protein sequence ID" value="TDS74467.1"/>
    <property type="molecule type" value="Genomic_DNA"/>
</dbReference>
<keyword evidence="4 11" id="KW-0813">Transport</keyword>
<feature type="transmembrane region" description="Helical" evidence="11">
    <location>
        <begin position="253"/>
        <end position="273"/>
    </location>
</feature>
<feature type="transmembrane region" description="Helical" evidence="11">
    <location>
        <begin position="204"/>
        <end position="228"/>
    </location>
</feature>
<dbReference type="Pfam" id="PF00528">
    <property type="entry name" value="BPD_transp_1"/>
    <property type="match status" value="1"/>
</dbReference>
<evidence type="ECO:0000256" key="9">
    <source>
        <dbReference type="ARBA" id="ARBA00022989"/>
    </source>
</evidence>
<feature type="transmembrane region" description="Helical" evidence="11">
    <location>
        <begin position="148"/>
        <end position="166"/>
    </location>
</feature>
<proteinExistence type="inferred from homology"/>
<dbReference type="Gene3D" id="1.10.3720.10">
    <property type="entry name" value="MetI-like"/>
    <property type="match status" value="1"/>
</dbReference>
<reference evidence="14 15" key="1">
    <citation type="submission" date="2019-03" db="EMBL/GenBank/DDBJ databases">
        <title>Genomic Encyclopedia of Archaeal and Bacterial Type Strains, Phase II (KMG-II): from individual species to whole genera.</title>
        <authorList>
            <person name="Goeker M."/>
        </authorList>
    </citation>
    <scope>NUCLEOTIDE SEQUENCE [LARGE SCALE GENOMIC DNA]</scope>
    <source>
        <strain evidence="14 15">DSM 24782</strain>
    </source>
</reference>
<dbReference type="InterPro" id="IPR003593">
    <property type="entry name" value="AAA+_ATPase"/>
</dbReference>
<dbReference type="InterPro" id="IPR050388">
    <property type="entry name" value="ABC_Ni/Peptide_Import"/>
</dbReference>
<organism evidence="14 15">
    <name type="scientific">Amnibacterium kyonggiense</name>
    <dbReference type="NCBI Taxonomy" id="595671"/>
    <lineage>
        <taxon>Bacteria</taxon>
        <taxon>Bacillati</taxon>
        <taxon>Actinomycetota</taxon>
        <taxon>Actinomycetes</taxon>
        <taxon>Micrococcales</taxon>
        <taxon>Microbacteriaceae</taxon>
        <taxon>Amnibacterium</taxon>
    </lineage>
</organism>
<dbReference type="SUPFAM" id="SSF161098">
    <property type="entry name" value="MetI-like"/>
    <property type="match status" value="1"/>
</dbReference>
<keyword evidence="6 11" id="KW-0812">Transmembrane</keyword>
<dbReference type="PANTHER" id="PTHR43297:SF2">
    <property type="entry name" value="DIPEPTIDE TRANSPORT ATP-BINDING PROTEIN DPPD"/>
    <property type="match status" value="1"/>
</dbReference>
<dbReference type="AlphaFoldDB" id="A0A4R7FCI7"/>
<evidence type="ECO:0000259" key="12">
    <source>
        <dbReference type="PROSITE" id="PS50893"/>
    </source>
</evidence>
<dbReference type="InterPro" id="IPR003439">
    <property type="entry name" value="ABC_transporter-like_ATP-bd"/>
</dbReference>
<keyword evidence="7" id="KW-0547">Nucleotide-binding</keyword>
<dbReference type="InterPro" id="IPR035906">
    <property type="entry name" value="MetI-like_sf"/>
</dbReference>
<dbReference type="SMART" id="SM00382">
    <property type="entry name" value="AAA"/>
    <property type="match status" value="1"/>
</dbReference>